<name>A0ABS8I3Y1_9NOSO</name>
<keyword evidence="2" id="KW-1185">Reference proteome</keyword>
<protein>
    <submittedName>
        <fullName evidence="1">Uncharacterized protein</fullName>
    </submittedName>
</protein>
<organism evidence="1 2">
    <name type="scientific">Nostoc favosum CHAB5714</name>
    <dbReference type="NCBI Taxonomy" id="2780399"/>
    <lineage>
        <taxon>Bacteria</taxon>
        <taxon>Bacillati</taxon>
        <taxon>Cyanobacteriota</taxon>
        <taxon>Cyanophyceae</taxon>
        <taxon>Nostocales</taxon>
        <taxon>Nostocaceae</taxon>
        <taxon>Nostoc</taxon>
        <taxon>Nostoc favosum</taxon>
    </lineage>
</organism>
<dbReference type="Proteomes" id="UP001199525">
    <property type="component" value="Unassembled WGS sequence"/>
</dbReference>
<dbReference type="RefSeq" id="WP_229483759.1">
    <property type="nucleotide sequence ID" value="NZ_JAIVFQ010000006.1"/>
</dbReference>
<comment type="caution">
    <text evidence="1">The sequence shown here is derived from an EMBL/GenBank/DDBJ whole genome shotgun (WGS) entry which is preliminary data.</text>
</comment>
<evidence type="ECO:0000313" key="2">
    <source>
        <dbReference type="Proteomes" id="UP001199525"/>
    </source>
</evidence>
<evidence type="ECO:0000313" key="1">
    <source>
        <dbReference type="EMBL" id="MCC5598856.1"/>
    </source>
</evidence>
<gene>
    <name evidence="1" type="ORF">LC586_06415</name>
</gene>
<reference evidence="1 2" key="1">
    <citation type="journal article" date="2021" name="Microorganisms">
        <title>Genome Evolution of Filamentous Cyanobacterium Nostoc Species: From Facultative Symbiosis to Free Living.</title>
        <authorList>
            <person name="Huo D."/>
            <person name="Li H."/>
            <person name="Cai F."/>
            <person name="Guo X."/>
            <person name="Qiao Z."/>
            <person name="Wang W."/>
            <person name="Yu G."/>
            <person name="Li R."/>
        </authorList>
    </citation>
    <scope>NUCLEOTIDE SEQUENCE [LARGE SCALE GENOMIC DNA]</scope>
    <source>
        <strain evidence="1 2">CHAB 5714</strain>
    </source>
</reference>
<proteinExistence type="predicted"/>
<dbReference type="EMBL" id="JAIVFQ010000006">
    <property type="protein sequence ID" value="MCC5598856.1"/>
    <property type="molecule type" value="Genomic_DNA"/>
</dbReference>
<sequence>MLFTELIPLVKELSHTDKLLLIHFLAAELLKESSLVSLDAEDKVASLGLYDSFEAAAVLAKALAEEKAATHG</sequence>
<accession>A0ABS8I3Y1</accession>